<evidence type="ECO:0000313" key="1">
    <source>
        <dbReference type="EMBL" id="KZR99777.1"/>
    </source>
</evidence>
<keyword evidence="2" id="KW-1185">Reference proteome</keyword>
<dbReference type="AlphaFoldDB" id="A0A164H6S9"/>
<gene>
    <name evidence="1" type="ORF">APZ42_004228</name>
</gene>
<name>A0A164H6S9_9CRUS</name>
<organism evidence="1 2">
    <name type="scientific">Daphnia magna</name>
    <dbReference type="NCBI Taxonomy" id="35525"/>
    <lineage>
        <taxon>Eukaryota</taxon>
        <taxon>Metazoa</taxon>
        <taxon>Ecdysozoa</taxon>
        <taxon>Arthropoda</taxon>
        <taxon>Crustacea</taxon>
        <taxon>Branchiopoda</taxon>
        <taxon>Diplostraca</taxon>
        <taxon>Cladocera</taxon>
        <taxon>Anomopoda</taxon>
        <taxon>Daphniidae</taxon>
        <taxon>Daphnia</taxon>
    </lineage>
</organism>
<accession>A0A164H6S9</accession>
<evidence type="ECO:0000313" key="2">
    <source>
        <dbReference type="Proteomes" id="UP000076858"/>
    </source>
</evidence>
<comment type="caution">
    <text evidence="1">The sequence shown here is derived from an EMBL/GenBank/DDBJ whole genome shotgun (WGS) entry which is preliminary data.</text>
</comment>
<dbReference type="Proteomes" id="UP000076858">
    <property type="component" value="Unassembled WGS sequence"/>
</dbReference>
<dbReference type="EMBL" id="LRGB01012660">
    <property type="protein sequence ID" value="KZR99777.1"/>
    <property type="molecule type" value="Genomic_DNA"/>
</dbReference>
<proteinExistence type="predicted"/>
<sequence length="56" mass="6419">MCNTSLRRKSPSKRLNHDFSHLSGNPNLIIMPSKTQNVIQTRLCIAIRHIALHVKQ</sequence>
<reference evidence="1 2" key="1">
    <citation type="submission" date="2016-03" db="EMBL/GenBank/DDBJ databases">
        <title>EvidentialGene: Evidence-directed Construction of Genes on Genomes.</title>
        <authorList>
            <person name="Gilbert D.G."/>
            <person name="Choi J.-H."/>
            <person name="Mockaitis K."/>
            <person name="Colbourne J."/>
            <person name="Pfrender M."/>
        </authorList>
    </citation>
    <scope>NUCLEOTIDE SEQUENCE [LARGE SCALE GENOMIC DNA]</scope>
    <source>
        <strain evidence="1 2">Xinb3</strain>
        <tissue evidence="1">Complete organism</tissue>
    </source>
</reference>
<protein>
    <submittedName>
        <fullName evidence="1">Uncharacterized protein</fullName>
    </submittedName>
</protein>